<evidence type="ECO:0000259" key="6">
    <source>
        <dbReference type="Pfam" id="PF25954"/>
    </source>
</evidence>
<keyword evidence="4" id="KW-0175">Coiled coil</keyword>
<dbReference type="Pfam" id="PF25967">
    <property type="entry name" value="RND-MFP_C"/>
    <property type="match status" value="1"/>
</dbReference>
<keyword evidence="9" id="KW-1185">Reference proteome</keyword>
<dbReference type="RefSeq" id="WP_121275460.1">
    <property type="nucleotide sequence ID" value="NZ_RBZV01000001.1"/>
</dbReference>
<evidence type="ECO:0000256" key="1">
    <source>
        <dbReference type="ARBA" id="ARBA00004196"/>
    </source>
</evidence>
<gene>
    <name evidence="8" type="ORF">D7S89_03075</name>
</gene>
<dbReference type="InterPro" id="IPR058792">
    <property type="entry name" value="Beta-barrel_RND_2"/>
</dbReference>
<dbReference type="AlphaFoldDB" id="A0A494XU69"/>
<dbReference type="GO" id="GO:1990281">
    <property type="term" value="C:efflux pump complex"/>
    <property type="evidence" value="ECO:0007669"/>
    <property type="project" value="TreeGrafter"/>
</dbReference>
<comment type="caution">
    <text evidence="8">The sequence shown here is derived from an EMBL/GenBank/DDBJ whole genome shotgun (WGS) entry which is preliminary data.</text>
</comment>
<dbReference type="Gene3D" id="2.40.30.170">
    <property type="match status" value="1"/>
</dbReference>
<organism evidence="8 9">
    <name type="scientific">Trinickia fusca</name>
    <dbReference type="NCBI Taxonomy" id="2419777"/>
    <lineage>
        <taxon>Bacteria</taxon>
        <taxon>Pseudomonadati</taxon>
        <taxon>Pseudomonadota</taxon>
        <taxon>Betaproteobacteria</taxon>
        <taxon>Burkholderiales</taxon>
        <taxon>Burkholderiaceae</taxon>
        <taxon>Trinickia</taxon>
    </lineage>
</organism>
<dbReference type="Proteomes" id="UP000280434">
    <property type="component" value="Unassembled WGS sequence"/>
</dbReference>
<dbReference type="Pfam" id="PF25917">
    <property type="entry name" value="BSH_RND"/>
    <property type="match status" value="1"/>
</dbReference>
<comment type="similarity">
    <text evidence="2">Belongs to the membrane fusion protein (MFP) (TC 8.A.1) family.</text>
</comment>
<dbReference type="PANTHER" id="PTHR30469">
    <property type="entry name" value="MULTIDRUG RESISTANCE PROTEIN MDTA"/>
    <property type="match status" value="1"/>
</dbReference>
<sequence>MCSDPDVPRAARVSSNLAIDRLPRALRLASACLAASTAFALAGCHQRPQAAPPAKPVVAVAVHPDGRIAEASLPGEIQARYVTPLSFRVGGKIVDRYVRLGDAVKTGQIVARLDQADAQKNLANAQAQFDAAQHRLVYAKQQLDRDTAQAHENLIAPAQLEQTQDAYAAASAQRDSAQSQLALAKDQLGYTTLTADHAGSITAEDADTGQNVTAGQAVYNFAWSGDIDVVCDAPERELPQLAVGRTATVTLPALPGKQLSAHVREVAPAADPQSRTYRVKLTLAAPDASIRLGMTANVAFAAADETAGAHPYTLPATALFHQGDAPAVWVVRAGTDTLELRPVRVARYDERTVSVTSGLNDGERVVLQGVHTVSAGQHVRAVPPLHPEDFAS</sequence>
<protein>
    <submittedName>
        <fullName evidence="8">Efflux RND transporter periplasmic adaptor subunit</fullName>
    </submittedName>
</protein>
<dbReference type="InterPro" id="IPR058625">
    <property type="entry name" value="MdtA-like_BSH"/>
</dbReference>
<dbReference type="PANTHER" id="PTHR30469:SF15">
    <property type="entry name" value="HLYD FAMILY OF SECRETION PROTEINS"/>
    <property type="match status" value="1"/>
</dbReference>
<evidence type="ECO:0000259" key="5">
    <source>
        <dbReference type="Pfam" id="PF25917"/>
    </source>
</evidence>
<dbReference type="Gene3D" id="2.40.420.20">
    <property type="match status" value="1"/>
</dbReference>
<evidence type="ECO:0000256" key="2">
    <source>
        <dbReference type="ARBA" id="ARBA00009477"/>
    </source>
</evidence>
<comment type="subcellular location">
    <subcellularLocation>
        <location evidence="1">Cell envelope</location>
    </subcellularLocation>
</comment>
<dbReference type="NCBIfam" id="TIGR01730">
    <property type="entry name" value="RND_mfp"/>
    <property type="match status" value="1"/>
</dbReference>
<reference evidence="8 9" key="1">
    <citation type="submission" date="2018-10" db="EMBL/GenBank/DDBJ databases">
        <title>Paraburkholderia sp. 7MK8-2, isolated from soil.</title>
        <authorList>
            <person name="Gao Z.-H."/>
            <person name="Qiu L.-H."/>
        </authorList>
    </citation>
    <scope>NUCLEOTIDE SEQUENCE [LARGE SCALE GENOMIC DNA]</scope>
    <source>
        <strain evidence="8 9">7MK8-2</strain>
    </source>
</reference>
<feature type="coiled-coil region" evidence="4">
    <location>
        <begin position="115"/>
        <end position="187"/>
    </location>
</feature>
<dbReference type="Pfam" id="PF25954">
    <property type="entry name" value="Beta-barrel_RND_2"/>
    <property type="match status" value="1"/>
</dbReference>
<evidence type="ECO:0000256" key="3">
    <source>
        <dbReference type="ARBA" id="ARBA00022448"/>
    </source>
</evidence>
<dbReference type="InterPro" id="IPR058627">
    <property type="entry name" value="MdtA-like_C"/>
</dbReference>
<dbReference type="OrthoDB" id="9806939at2"/>
<dbReference type="GO" id="GO:0015562">
    <property type="term" value="F:efflux transmembrane transporter activity"/>
    <property type="evidence" value="ECO:0007669"/>
    <property type="project" value="TreeGrafter"/>
</dbReference>
<keyword evidence="3" id="KW-0813">Transport</keyword>
<dbReference type="Gene3D" id="2.40.50.100">
    <property type="match status" value="1"/>
</dbReference>
<feature type="domain" description="Multidrug resistance protein MdtA-like barrel-sandwich hybrid" evidence="5">
    <location>
        <begin position="88"/>
        <end position="218"/>
    </location>
</feature>
<feature type="domain" description="Multidrug resistance protein MdtA-like C-terminal permuted SH3" evidence="7">
    <location>
        <begin position="323"/>
        <end position="370"/>
    </location>
</feature>
<evidence type="ECO:0000259" key="7">
    <source>
        <dbReference type="Pfam" id="PF25967"/>
    </source>
</evidence>
<feature type="domain" description="CusB-like beta-barrel" evidence="6">
    <location>
        <begin position="229"/>
        <end position="303"/>
    </location>
</feature>
<evidence type="ECO:0000256" key="4">
    <source>
        <dbReference type="SAM" id="Coils"/>
    </source>
</evidence>
<dbReference type="EMBL" id="RBZV01000001">
    <property type="protein sequence ID" value="RKP52506.1"/>
    <property type="molecule type" value="Genomic_DNA"/>
</dbReference>
<evidence type="ECO:0000313" key="8">
    <source>
        <dbReference type="EMBL" id="RKP52506.1"/>
    </source>
</evidence>
<dbReference type="Gene3D" id="1.10.287.470">
    <property type="entry name" value="Helix hairpin bin"/>
    <property type="match status" value="1"/>
</dbReference>
<name>A0A494XU69_9BURK</name>
<dbReference type="InterPro" id="IPR006143">
    <property type="entry name" value="RND_pump_MFP"/>
</dbReference>
<accession>A0A494XU69</accession>
<dbReference type="SUPFAM" id="SSF111369">
    <property type="entry name" value="HlyD-like secretion proteins"/>
    <property type="match status" value="1"/>
</dbReference>
<proteinExistence type="inferred from homology"/>
<evidence type="ECO:0000313" key="9">
    <source>
        <dbReference type="Proteomes" id="UP000280434"/>
    </source>
</evidence>